<evidence type="ECO:0000313" key="15">
    <source>
        <dbReference type="EMBL" id="PON49656.1"/>
    </source>
</evidence>
<comment type="subcellular location">
    <subcellularLocation>
        <location evidence="2">Cell membrane</location>
        <topology evidence="2">Lipid-anchor</topology>
        <topology evidence="2">GPI-anchor</topology>
    </subcellularLocation>
</comment>
<reference evidence="16" key="1">
    <citation type="submission" date="2016-06" db="EMBL/GenBank/DDBJ databases">
        <title>Parallel loss of symbiosis genes in relatives of nitrogen-fixing non-legume Parasponia.</title>
        <authorList>
            <person name="Van Velzen R."/>
            <person name="Holmer R."/>
            <person name="Bu F."/>
            <person name="Rutten L."/>
            <person name="Van Zeijl A."/>
            <person name="Liu W."/>
            <person name="Santuari L."/>
            <person name="Cao Q."/>
            <person name="Sharma T."/>
            <person name="Shen D."/>
            <person name="Roswanjaya Y."/>
            <person name="Wardhani T."/>
            <person name="Kalhor M.S."/>
            <person name="Jansen J."/>
            <person name="Van den Hoogen J."/>
            <person name="Gungor B."/>
            <person name="Hartog M."/>
            <person name="Hontelez J."/>
            <person name="Verver J."/>
            <person name="Yang W.-C."/>
            <person name="Schijlen E."/>
            <person name="Repin R."/>
            <person name="Schilthuizen M."/>
            <person name="Schranz E."/>
            <person name="Heidstra R."/>
            <person name="Miyata K."/>
            <person name="Fedorova E."/>
            <person name="Kohlen W."/>
            <person name="Bisseling T."/>
            <person name="Smit S."/>
            <person name="Geurts R."/>
        </authorList>
    </citation>
    <scope>NUCLEOTIDE SEQUENCE [LARGE SCALE GENOMIC DNA]</scope>
    <source>
        <strain evidence="16">cv. WU1-14</strain>
    </source>
</reference>
<dbReference type="Proteomes" id="UP000237105">
    <property type="component" value="Unassembled WGS sequence"/>
</dbReference>
<proteinExistence type="inferred from homology"/>
<keyword evidence="13" id="KW-0472">Membrane</keyword>
<keyword evidence="5" id="KW-1003">Cell membrane</keyword>
<accession>A0A2P5BLJ2</accession>
<evidence type="ECO:0000256" key="7">
    <source>
        <dbReference type="ARBA" id="ARBA00022729"/>
    </source>
</evidence>
<dbReference type="GO" id="GO:0005886">
    <property type="term" value="C:plasma membrane"/>
    <property type="evidence" value="ECO:0007669"/>
    <property type="project" value="UniProtKB-SubCell"/>
</dbReference>
<dbReference type="OrthoDB" id="1938537at2759"/>
<feature type="transmembrane region" description="Helical" evidence="13">
    <location>
        <begin position="180"/>
        <end position="196"/>
    </location>
</feature>
<comment type="caution">
    <text evidence="15">The sequence shown here is derived from an EMBL/GenBank/DDBJ whole genome shotgun (WGS) entry which is preliminary data.</text>
</comment>
<keyword evidence="7" id="KW-0732">Signal</keyword>
<evidence type="ECO:0000256" key="3">
    <source>
        <dbReference type="ARBA" id="ARBA00009748"/>
    </source>
</evidence>
<evidence type="ECO:0000256" key="2">
    <source>
        <dbReference type="ARBA" id="ARBA00004609"/>
    </source>
</evidence>
<organism evidence="15 16">
    <name type="scientific">Parasponia andersonii</name>
    <name type="common">Sponia andersonii</name>
    <dbReference type="NCBI Taxonomy" id="3476"/>
    <lineage>
        <taxon>Eukaryota</taxon>
        <taxon>Viridiplantae</taxon>
        <taxon>Streptophyta</taxon>
        <taxon>Embryophyta</taxon>
        <taxon>Tracheophyta</taxon>
        <taxon>Spermatophyta</taxon>
        <taxon>Magnoliopsida</taxon>
        <taxon>eudicotyledons</taxon>
        <taxon>Gunneridae</taxon>
        <taxon>Pentapetalae</taxon>
        <taxon>rosids</taxon>
        <taxon>fabids</taxon>
        <taxon>Rosales</taxon>
        <taxon>Cannabaceae</taxon>
        <taxon>Parasponia</taxon>
    </lineage>
</organism>
<sequence>MAPNLSFHYFTATLPLILVFFSVMRISCVIADPAKDIADCTDQLVGLATCIPYVSGQARAPTPDCCSGLKQVLKDNKKCLCVVIKDRNDPNLDLQINVTLALSLPSVCNAPANVSKCPELLHMDPHSPEAQVFYQLAGNNSTQTASGPAPSPTAGGPTSTKSKGLSSSRGAGKEKSGRKAIIGGVLLWTFIGLQWFM</sequence>
<evidence type="ECO:0000313" key="16">
    <source>
        <dbReference type="Proteomes" id="UP000237105"/>
    </source>
</evidence>
<keyword evidence="10" id="KW-0325">Glycoprotein</keyword>
<keyword evidence="9" id="KW-1015">Disulfide bond</keyword>
<dbReference type="GO" id="GO:0006869">
    <property type="term" value="P:lipid transport"/>
    <property type="evidence" value="ECO:0007669"/>
    <property type="project" value="InterPro"/>
</dbReference>
<evidence type="ECO:0000256" key="4">
    <source>
        <dbReference type="ARBA" id="ARBA00022448"/>
    </source>
</evidence>
<protein>
    <submittedName>
        <fullName evidence="15">Lipid transfer protein/Par allergen</fullName>
    </submittedName>
</protein>
<dbReference type="Pfam" id="PF14368">
    <property type="entry name" value="LTP_2"/>
    <property type="match status" value="1"/>
</dbReference>
<dbReference type="InterPro" id="IPR016140">
    <property type="entry name" value="Bifunc_inhib/LTP/seed_store"/>
</dbReference>
<dbReference type="InterPro" id="IPR043325">
    <property type="entry name" value="LTSS"/>
</dbReference>
<dbReference type="AlphaFoldDB" id="A0A2P5BLJ2"/>
<dbReference type="GO" id="GO:0098552">
    <property type="term" value="C:side of membrane"/>
    <property type="evidence" value="ECO:0007669"/>
    <property type="project" value="UniProtKB-KW"/>
</dbReference>
<evidence type="ECO:0000256" key="8">
    <source>
        <dbReference type="ARBA" id="ARBA00023121"/>
    </source>
</evidence>
<dbReference type="PRINTS" id="PR00382">
    <property type="entry name" value="LIPIDTRNSFER"/>
</dbReference>
<feature type="transmembrane region" description="Helical" evidence="13">
    <location>
        <begin position="6"/>
        <end position="26"/>
    </location>
</feature>
<keyword evidence="11" id="KW-0449">Lipoprotein</keyword>
<keyword evidence="8" id="KW-0446">Lipid-binding</keyword>
<dbReference type="STRING" id="3476.A0A2P5BLJ2"/>
<dbReference type="FunFam" id="1.10.110.10:FF:000001">
    <property type="entry name" value="Bifunctional inhibitor/lipid-transfer protein/seed storage 2S albumin superfamily protein"/>
    <property type="match status" value="1"/>
</dbReference>
<evidence type="ECO:0000256" key="6">
    <source>
        <dbReference type="ARBA" id="ARBA00022622"/>
    </source>
</evidence>
<keyword evidence="16" id="KW-1185">Reference proteome</keyword>
<feature type="domain" description="Bifunctional inhibitor/plant lipid transfer protein/seed storage helical" evidence="14">
    <location>
        <begin position="40"/>
        <end position="117"/>
    </location>
</feature>
<evidence type="ECO:0000256" key="1">
    <source>
        <dbReference type="ARBA" id="ARBA00003211"/>
    </source>
</evidence>
<dbReference type="PANTHER" id="PTHR33044">
    <property type="entry name" value="BIFUNCTIONAL INHIBITOR/LIPID-TRANSFER PROTEIN/SEED STORAGE 2S ALBUMIN SUPERFAMILY PROTEIN-RELATED"/>
    <property type="match status" value="1"/>
</dbReference>
<dbReference type="InterPro" id="IPR000528">
    <property type="entry name" value="Plant_nsLTP"/>
</dbReference>
<keyword evidence="4" id="KW-0813">Transport</keyword>
<keyword evidence="13" id="KW-1133">Transmembrane helix</keyword>
<gene>
    <name evidence="15" type="ORF">PanWU01x14_228890</name>
</gene>
<dbReference type="CDD" id="cd00010">
    <property type="entry name" value="AAI_LTSS"/>
    <property type="match status" value="1"/>
</dbReference>
<dbReference type="SUPFAM" id="SSF47699">
    <property type="entry name" value="Bifunctional inhibitor/lipid-transfer protein/seed storage 2S albumin"/>
    <property type="match status" value="1"/>
</dbReference>
<name>A0A2P5BLJ2_PARAD</name>
<dbReference type="GO" id="GO:0008289">
    <property type="term" value="F:lipid binding"/>
    <property type="evidence" value="ECO:0007669"/>
    <property type="project" value="UniProtKB-KW"/>
</dbReference>
<feature type="compositionally biased region" description="Low complexity" evidence="12">
    <location>
        <begin position="144"/>
        <end position="160"/>
    </location>
</feature>
<evidence type="ECO:0000259" key="14">
    <source>
        <dbReference type="SMART" id="SM00499"/>
    </source>
</evidence>
<dbReference type="EMBL" id="JXTB01000257">
    <property type="protein sequence ID" value="PON49656.1"/>
    <property type="molecule type" value="Genomic_DNA"/>
</dbReference>
<dbReference type="Gene3D" id="1.10.110.10">
    <property type="entry name" value="Plant lipid-transfer and hydrophobic proteins"/>
    <property type="match status" value="1"/>
</dbReference>
<evidence type="ECO:0000256" key="11">
    <source>
        <dbReference type="ARBA" id="ARBA00023288"/>
    </source>
</evidence>
<evidence type="ECO:0000256" key="12">
    <source>
        <dbReference type="SAM" id="MobiDB-lite"/>
    </source>
</evidence>
<evidence type="ECO:0000256" key="9">
    <source>
        <dbReference type="ARBA" id="ARBA00023157"/>
    </source>
</evidence>
<evidence type="ECO:0000256" key="5">
    <source>
        <dbReference type="ARBA" id="ARBA00022475"/>
    </source>
</evidence>
<evidence type="ECO:0000256" key="13">
    <source>
        <dbReference type="SAM" id="Phobius"/>
    </source>
</evidence>
<keyword evidence="6" id="KW-0336">GPI-anchor</keyword>
<dbReference type="InterPro" id="IPR036312">
    <property type="entry name" value="Bifun_inhib/LTP/seed_sf"/>
</dbReference>
<comment type="similarity">
    <text evidence="3">Belongs to the plant LTP family.</text>
</comment>
<evidence type="ECO:0000256" key="10">
    <source>
        <dbReference type="ARBA" id="ARBA00023180"/>
    </source>
</evidence>
<feature type="region of interest" description="Disordered" evidence="12">
    <location>
        <begin position="140"/>
        <end position="174"/>
    </location>
</feature>
<keyword evidence="13" id="KW-0812">Transmembrane</keyword>
<comment type="function">
    <text evidence="1">Plant non-specific lipid-transfer proteins transfer phospholipids as well as galactolipids across membranes. May play a role in wax or cutin deposition in the cell walls of expanding epidermal cells and certain secretory tissues.</text>
</comment>
<dbReference type="SMART" id="SM00499">
    <property type="entry name" value="AAI"/>
    <property type="match status" value="1"/>
</dbReference>